<evidence type="ECO:0000313" key="3">
    <source>
        <dbReference type="Proteomes" id="UP000823485"/>
    </source>
</evidence>
<keyword evidence="3" id="KW-1185">Reference proteome</keyword>
<comment type="caution">
    <text evidence="2">The sequence shown here is derived from an EMBL/GenBank/DDBJ whole genome shotgun (WGS) entry which is preliminary data.</text>
</comment>
<organism evidence="2 3">
    <name type="scientific">Siminovitchia thermophila</name>
    <dbReference type="NCBI Taxonomy" id="1245522"/>
    <lineage>
        <taxon>Bacteria</taxon>
        <taxon>Bacillati</taxon>
        <taxon>Bacillota</taxon>
        <taxon>Bacilli</taxon>
        <taxon>Bacillales</taxon>
        <taxon>Bacillaceae</taxon>
        <taxon>Siminovitchia</taxon>
    </lineage>
</organism>
<reference evidence="2 3" key="1">
    <citation type="submission" date="2021-01" db="EMBL/GenBank/DDBJ databases">
        <title>Genomic Encyclopedia of Type Strains, Phase IV (KMG-IV): sequencing the most valuable type-strain genomes for metagenomic binning, comparative biology and taxonomic classification.</title>
        <authorList>
            <person name="Goeker M."/>
        </authorList>
    </citation>
    <scope>NUCLEOTIDE SEQUENCE [LARGE SCALE GENOMIC DNA]</scope>
    <source>
        <strain evidence="2 3">DSM 105453</strain>
    </source>
</reference>
<gene>
    <name evidence="2" type="ORF">JOC94_004385</name>
</gene>
<dbReference type="EMBL" id="JAFBFH010000044">
    <property type="protein sequence ID" value="MBM7717358.1"/>
    <property type="molecule type" value="Genomic_DNA"/>
</dbReference>
<accession>A0ABS2RER6</accession>
<name>A0ABS2RER6_9BACI</name>
<keyword evidence="1" id="KW-1133">Transmembrane helix</keyword>
<keyword evidence="1" id="KW-0812">Transmembrane</keyword>
<keyword evidence="1" id="KW-0472">Membrane</keyword>
<proteinExistence type="predicted"/>
<evidence type="ECO:0000256" key="1">
    <source>
        <dbReference type="SAM" id="Phobius"/>
    </source>
</evidence>
<feature type="transmembrane region" description="Helical" evidence="1">
    <location>
        <begin position="5"/>
        <end position="25"/>
    </location>
</feature>
<protein>
    <submittedName>
        <fullName evidence="2">Uncharacterized protein</fullName>
    </submittedName>
</protein>
<feature type="transmembrane region" description="Helical" evidence="1">
    <location>
        <begin position="31"/>
        <end position="48"/>
    </location>
</feature>
<dbReference type="Proteomes" id="UP000823485">
    <property type="component" value="Unassembled WGS sequence"/>
</dbReference>
<sequence length="58" mass="6809">MRKAYIAGMILFFLISFSVQMLALIRLIPLYISSPILFLSILVFFSYLNNRNKFKGFQ</sequence>
<evidence type="ECO:0000313" key="2">
    <source>
        <dbReference type="EMBL" id="MBM7717358.1"/>
    </source>
</evidence>